<dbReference type="Proteomes" id="UP000053791">
    <property type="component" value="Unassembled WGS sequence"/>
</dbReference>
<evidence type="ECO:0000313" key="2">
    <source>
        <dbReference type="EMBL" id="KUJ86233.1"/>
    </source>
</evidence>
<keyword evidence="1" id="KW-0812">Transmembrane</keyword>
<feature type="transmembrane region" description="Helical" evidence="1">
    <location>
        <begin position="6"/>
        <end position="24"/>
    </location>
</feature>
<dbReference type="EMBL" id="LQBQ01000001">
    <property type="protein sequence ID" value="KUJ86233.1"/>
    <property type="molecule type" value="Genomic_DNA"/>
</dbReference>
<keyword evidence="3" id="KW-1185">Reference proteome</keyword>
<keyword evidence="1" id="KW-0472">Membrane</keyword>
<name>A0A117KHA7_9RHOB</name>
<proteinExistence type="predicted"/>
<keyword evidence="1" id="KW-1133">Transmembrane helix</keyword>
<evidence type="ECO:0000256" key="1">
    <source>
        <dbReference type="SAM" id="Phobius"/>
    </source>
</evidence>
<dbReference type="RefSeq" id="WP_068344686.1">
    <property type="nucleotide sequence ID" value="NZ_LQBQ01000001.1"/>
</dbReference>
<comment type="caution">
    <text evidence="2">The sequence shown here is derived from an EMBL/GenBank/DDBJ whole genome shotgun (WGS) entry which is preliminary data.</text>
</comment>
<organism evidence="2 3">
    <name type="scientific">Ruegeria marisrubri</name>
    <dbReference type="NCBI Taxonomy" id="1685379"/>
    <lineage>
        <taxon>Bacteria</taxon>
        <taxon>Pseudomonadati</taxon>
        <taxon>Pseudomonadota</taxon>
        <taxon>Alphaproteobacteria</taxon>
        <taxon>Rhodobacterales</taxon>
        <taxon>Roseobacteraceae</taxon>
        <taxon>Ruegeria</taxon>
    </lineage>
</organism>
<protein>
    <submittedName>
        <fullName evidence="2">Glyceraldehyde-3-phosphate dehydrogenase</fullName>
    </submittedName>
</protein>
<accession>A0A117KHA7</accession>
<reference evidence="3" key="1">
    <citation type="submission" date="2015-12" db="EMBL/GenBank/DDBJ databases">
        <authorList>
            <person name="Zhang G."/>
            <person name="Stingl U."/>
        </authorList>
    </citation>
    <scope>NUCLEOTIDE SEQUENCE [LARGE SCALE GENOMIC DNA]</scope>
    <source>
        <strain evidence="3">ZGT118</strain>
    </source>
</reference>
<evidence type="ECO:0000313" key="3">
    <source>
        <dbReference type="Proteomes" id="UP000053791"/>
    </source>
</evidence>
<dbReference type="AlphaFoldDB" id="A0A117KHA7"/>
<sequence>MTNRIAIWLGVLILGAILLDYALFGTEHLLFLGKKLYEFLDWLAFWR</sequence>
<gene>
    <name evidence="2" type="ORF">AVO45_02270</name>
</gene>
<dbReference type="STRING" id="1685379.AVO45_02270"/>